<feature type="domain" description="NusG-like N-terminal" evidence="2">
    <location>
        <begin position="4"/>
        <end position="96"/>
    </location>
</feature>
<name>A0A382ZWB5_9ZZZZ</name>
<proteinExistence type="predicted"/>
<evidence type="ECO:0000313" key="3">
    <source>
        <dbReference type="EMBL" id="SVD99305.1"/>
    </source>
</evidence>
<reference evidence="3" key="1">
    <citation type="submission" date="2018-05" db="EMBL/GenBank/DDBJ databases">
        <authorList>
            <person name="Lanie J.A."/>
            <person name="Ng W.-L."/>
            <person name="Kazmierczak K.M."/>
            <person name="Andrzejewski T.M."/>
            <person name="Davidsen T.M."/>
            <person name="Wayne K.J."/>
            <person name="Tettelin H."/>
            <person name="Glass J.I."/>
            <person name="Rusch D."/>
            <person name="Podicherti R."/>
            <person name="Tsui H.-C.T."/>
            <person name="Winkler M.E."/>
        </authorList>
    </citation>
    <scope>NUCLEOTIDE SEQUENCE</scope>
</reference>
<dbReference type="CDD" id="cd09895">
    <property type="entry name" value="NGN_SP_UpxY"/>
    <property type="match status" value="1"/>
</dbReference>
<gene>
    <name evidence="3" type="ORF">METZ01_LOCUS452159</name>
</gene>
<dbReference type="Gene3D" id="3.30.70.940">
    <property type="entry name" value="NusG, N-terminal domain"/>
    <property type="match status" value="1"/>
</dbReference>
<evidence type="ECO:0000259" key="2">
    <source>
        <dbReference type="Pfam" id="PF02357"/>
    </source>
</evidence>
<dbReference type="Pfam" id="PF02357">
    <property type="entry name" value="NusG"/>
    <property type="match status" value="1"/>
</dbReference>
<accession>A0A382ZWB5</accession>
<evidence type="ECO:0000256" key="1">
    <source>
        <dbReference type="ARBA" id="ARBA00023163"/>
    </source>
</evidence>
<dbReference type="EMBL" id="UINC01186871">
    <property type="protein sequence ID" value="SVD99305.1"/>
    <property type="molecule type" value="Genomic_DNA"/>
</dbReference>
<dbReference type="InterPro" id="IPR006645">
    <property type="entry name" value="NGN-like_dom"/>
</dbReference>
<sequence>MNNKKWFVLYTKPKHELKVQENLSSIDIESFCPTVVSDRIWSDRIKKVKEVIIKSIVFVKCSDNERNNVFDIPSTVRYLFYCNKPAVVLENEIEHLKKLEENNYIVNKHLSIGDIIFLDKINQEGVVEKKTNTKTWVNLKKINVRICI</sequence>
<dbReference type="GO" id="GO:0006354">
    <property type="term" value="P:DNA-templated transcription elongation"/>
    <property type="evidence" value="ECO:0007669"/>
    <property type="project" value="InterPro"/>
</dbReference>
<keyword evidence="1" id="KW-0804">Transcription</keyword>
<protein>
    <recommendedName>
        <fullName evidence="2">NusG-like N-terminal domain-containing protein</fullName>
    </recommendedName>
</protein>
<organism evidence="3">
    <name type="scientific">marine metagenome</name>
    <dbReference type="NCBI Taxonomy" id="408172"/>
    <lineage>
        <taxon>unclassified sequences</taxon>
        <taxon>metagenomes</taxon>
        <taxon>ecological metagenomes</taxon>
    </lineage>
</organism>
<dbReference type="InterPro" id="IPR036735">
    <property type="entry name" value="NGN_dom_sf"/>
</dbReference>
<dbReference type="AlphaFoldDB" id="A0A382ZWB5"/>
<dbReference type="SUPFAM" id="SSF82679">
    <property type="entry name" value="N-utilization substance G protein NusG, N-terminal domain"/>
    <property type="match status" value="1"/>
</dbReference>